<dbReference type="Gene3D" id="3.90.1410.10">
    <property type="entry name" value="set domain protein methyltransferase, domain 1"/>
    <property type="match status" value="1"/>
</dbReference>
<dbReference type="PANTHER" id="PTHR13271:SF145">
    <property type="entry name" value="SET DOMAIN-CONTAINING PROTEIN"/>
    <property type="match status" value="1"/>
</dbReference>
<evidence type="ECO:0000259" key="5">
    <source>
        <dbReference type="PROSITE" id="PS50280"/>
    </source>
</evidence>
<proteinExistence type="predicted"/>
<dbReference type="EMBL" id="DF237076">
    <property type="protein sequence ID" value="GAQ82866.1"/>
    <property type="molecule type" value="Genomic_DNA"/>
</dbReference>
<keyword evidence="7" id="KW-1185">Reference proteome</keyword>
<dbReference type="GO" id="GO:0016279">
    <property type="term" value="F:protein-lysine N-methyltransferase activity"/>
    <property type="evidence" value="ECO:0000318"/>
    <property type="project" value="GO_Central"/>
</dbReference>
<evidence type="ECO:0000256" key="2">
    <source>
        <dbReference type="ARBA" id="ARBA00022679"/>
    </source>
</evidence>
<feature type="region of interest" description="Disordered" evidence="4">
    <location>
        <begin position="521"/>
        <end position="547"/>
    </location>
</feature>
<dbReference type="InterPro" id="IPR044431">
    <property type="entry name" value="SET_RBCMT"/>
</dbReference>
<organism evidence="6 7">
    <name type="scientific">Klebsormidium nitens</name>
    <name type="common">Green alga</name>
    <name type="synonym">Ulothrix nitens</name>
    <dbReference type="NCBI Taxonomy" id="105231"/>
    <lineage>
        <taxon>Eukaryota</taxon>
        <taxon>Viridiplantae</taxon>
        <taxon>Streptophyta</taxon>
        <taxon>Klebsormidiophyceae</taxon>
        <taxon>Klebsormidiales</taxon>
        <taxon>Klebsormidiaceae</taxon>
        <taxon>Klebsormidium</taxon>
    </lineage>
</organism>
<accession>A0A1Y1I298</accession>
<dbReference type="Gene3D" id="3.90.1420.10">
    <property type="entry name" value="Rubisco LSMT, substrate-binding domain"/>
    <property type="match status" value="1"/>
</dbReference>
<dbReference type="OMA" id="YGFCPPP"/>
<dbReference type="PANTHER" id="PTHR13271">
    <property type="entry name" value="UNCHARACTERIZED PUTATIVE METHYLTRANSFERASE"/>
    <property type="match status" value="1"/>
</dbReference>
<evidence type="ECO:0000313" key="7">
    <source>
        <dbReference type="Proteomes" id="UP000054558"/>
    </source>
</evidence>
<name>A0A1Y1I298_KLENI</name>
<dbReference type="Proteomes" id="UP000054558">
    <property type="component" value="Unassembled WGS sequence"/>
</dbReference>
<dbReference type="InterPro" id="IPR046341">
    <property type="entry name" value="SET_dom_sf"/>
</dbReference>
<keyword evidence="3" id="KW-0949">S-adenosyl-L-methionine</keyword>
<protein>
    <submittedName>
        <fullName evidence="6">SET domain-containing protein</fullName>
    </submittedName>
</protein>
<dbReference type="PROSITE" id="PS50280">
    <property type="entry name" value="SET"/>
    <property type="match status" value="1"/>
</dbReference>
<dbReference type="SUPFAM" id="SSF82199">
    <property type="entry name" value="SET domain"/>
    <property type="match status" value="1"/>
</dbReference>
<evidence type="ECO:0000256" key="1">
    <source>
        <dbReference type="ARBA" id="ARBA00022603"/>
    </source>
</evidence>
<evidence type="ECO:0000256" key="4">
    <source>
        <dbReference type="SAM" id="MobiDB-lite"/>
    </source>
</evidence>
<evidence type="ECO:0000256" key="3">
    <source>
        <dbReference type="ARBA" id="ARBA00022691"/>
    </source>
</evidence>
<sequence length="588" mass="63543">MGTVELCRLRVGSLSGLGAEAECLAVNQKESIPGGLRCSSKSNSSFVKASSGLRAALFDKQTAQRTRCLCEKHRGAPLGLTNWAYLAAAGVQVCRFSRGIVSSTGSYSSGPRLRSALRVSAPESPASTVEIVPNDKTIPASSIELRQEDEKIQRLREWLLQLGWDDCGLAVFGGGVGGYAAYAKEEGVEEGDEIVRVPEPALMTVETAARCPLLGPLILAHGLTPWQALSAHLLCERACGDSFWAPYVSALPSESDMEWAHPLLWATEERREWLEGSPTLGVLENRLEQCRSDWEALEQAGVSAALADEFGRDVVTEASVRWAAAILLSRSFSLDLDLDRDGPRLALVPWADLLNHSSEATGASCLVFDDETRVATLRAHTDYSAGQQVFDSYGPGLSPGQLFLDYGFVDWENVPVLVELPASVLGKVKGKANRSLLRRVGLPQESTLFTLSPSGLDDTLLAWTRAAVATPAELAAAGWTPKNCGPRAAARALASFAEPVGRRNELQALLLLIRACDEQLKGYPTDPPGSDNGQRDTDVSDSSPRLVAKRTAEQLQALEQRAITGARKWLLRQLRVAKKEPESESEVE</sequence>
<dbReference type="InterPro" id="IPR015353">
    <property type="entry name" value="Rubisco_LSMT_subst-bd"/>
</dbReference>
<evidence type="ECO:0000313" key="6">
    <source>
        <dbReference type="EMBL" id="GAQ82866.1"/>
    </source>
</evidence>
<dbReference type="CDD" id="cd19179">
    <property type="entry name" value="SET_RBCMT"/>
    <property type="match status" value="1"/>
</dbReference>
<gene>
    <name evidence="6" type="ORF">KFL_001270090</name>
</gene>
<dbReference type="InterPro" id="IPR050600">
    <property type="entry name" value="SETD3_SETD6_MTase"/>
</dbReference>
<dbReference type="InterPro" id="IPR036464">
    <property type="entry name" value="Rubisco_LSMT_subst-bd_sf"/>
</dbReference>
<dbReference type="OrthoDB" id="341421at2759"/>
<reference evidence="6 7" key="1">
    <citation type="journal article" date="2014" name="Nat. Commun.">
        <title>Klebsormidium flaccidum genome reveals primary factors for plant terrestrial adaptation.</title>
        <authorList>
            <person name="Hori K."/>
            <person name="Maruyama F."/>
            <person name="Fujisawa T."/>
            <person name="Togashi T."/>
            <person name="Yamamoto N."/>
            <person name="Seo M."/>
            <person name="Sato S."/>
            <person name="Yamada T."/>
            <person name="Mori H."/>
            <person name="Tajima N."/>
            <person name="Moriyama T."/>
            <person name="Ikeuchi M."/>
            <person name="Watanabe M."/>
            <person name="Wada H."/>
            <person name="Kobayashi K."/>
            <person name="Saito M."/>
            <person name="Masuda T."/>
            <person name="Sasaki-Sekimoto Y."/>
            <person name="Mashiguchi K."/>
            <person name="Awai K."/>
            <person name="Shimojima M."/>
            <person name="Masuda S."/>
            <person name="Iwai M."/>
            <person name="Nobusawa T."/>
            <person name="Narise T."/>
            <person name="Kondo S."/>
            <person name="Saito H."/>
            <person name="Sato R."/>
            <person name="Murakawa M."/>
            <person name="Ihara Y."/>
            <person name="Oshima-Yamada Y."/>
            <person name="Ohtaka K."/>
            <person name="Satoh M."/>
            <person name="Sonobe K."/>
            <person name="Ishii M."/>
            <person name="Ohtani R."/>
            <person name="Kanamori-Sato M."/>
            <person name="Honoki R."/>
            <person name="Miyazaki D."/>
            <person name="Mochizuki H."/>
            <person name="Umetsu J."/>
            <person name="Higashi K."/>
            <person name="Shibata D."/>
            <person name="Kamiya Y."/>
            <person name="Sato N."/>
            <person name="Nakamura Y."/>
            <person name="Tabata S."/>
            <person name="Ida S."/>
            <person name="Kurokawa K."/>
            <person name="Ohta H."/>
        </authorList>
    </citation>
    <scope>NUCLEOTIDE SEQUENCE [LARGE SCALE GENOMIC DNA]</scope>
    <source>
        <strain evidence="6 7">NIES-2285</strain>
    </source>
</reference>
<dbReference type="SUPFAM" id="SSF81822">
    <property type="entry name" value="RuBisCo LSMT C-terminal, substrate-binding domain"/>
    <property type="match status" value="1"/>
</dbReference>
<keyword evidence="2" id="KW-0808">Transferase</keyword>
<dbReference type="GO" id="GO:0032259">
    <property type="term" value="P:methylation"/>
    <property type="evidence" value="ECO:0007669"/>
    <property type="project" value="UniProtKB-KW"/>
</dbReference>
<feature type="domain" description="SET" evidence="5">
    <location>
        <begin position="285"/>
        <end position="394"/>
    </location>
</feature>
<dbReference type="InterPro" id="IPR001214">
    <property type="entry name" value="SET_dom"/>
</dbReference>
<dbReference type="AlphaFoldDB" id="A0A1Y1I298"/>
<dbReference type="STRING" id="105231.A0A1Y1I298"/>
<keyword evidence="1" id="KW-0489">Methyltransferase</keyword>
<dbReference type="Pfam" id="PF09273">
    <property type="entry name" value="Rubis-subs-bind"/>
    <property type="match status" value="1"/>
</dbReference>